<dbReference type="EMBL" id="BNJK01000001">
    <property type="protein sequence ID" value="GHO92559.1"/>
    <property type="molecule type" value="Genomic_DNA"/>
</dbReference>
<feature type="transmembrane region" description="Helical" evidence="1">
    <location>
        <begin position="54"/>
        <end position="73"/>
    </location>
</feature>
<keyword evidence="1" id="KW-0472">Membrane</keyword>
<dbReference type="InterPro" id="IPR009325">
    <property type="entry name" value="DUF983"/>
</dbReference>
<evidence type="ECO:0008006" key="4">
    <source>
        <dbReference type="Google" id="ProtNLM"/>
    </source>
</evidence>
<gene>
    <name evidence="2" type="ORF">KSF_026070</name>
</gene>
<evidence type="ECO:0000313" key="2">
    <source>
        <dbReference type="EMBL" id="GHO92559.1"/>
    </source>
</evidence>
<dbReference type="AlphaFoldDB" id="A0A8J3MYY3"/>
<evidence type="ECO:0000256" key="1">
    <source>
        <dbReference type="SAM" id="Phobius"/>
    </source>
</evidence>
<sequence length="119" mass="13538">MGKFFELLLRGLLLRCPVCGQGKLFKQPFKMNERCPHCGLLFEREEGYYTGSMAINLVISEFLIAAFTIPLAANPAVPLNLLLLWGAPSTIILPLLFFHHSRGLWLSMDHYLHPVERQV</sequence>
<dbReference type="Proteomes" id="UP000597444">
    <property type="component" value="Unassembled WGS sequence"/>
</dbReference>
<accession>A0A8J3MYY3</accession>
<organism evidence="2 3">
    <name type="scientific">Reticulibacter mediterranei</name>
    <dbReference type="NCBI Taxonomy" id="2778369"/>
    <lineage>
        <taxon>Bacteria</taxon>
        <taxon>Bacillati</taxon>
        <taxon>Chloroflexota</taxon>
        <taxon>Ktedonobacteria</taxon>
        <taxon>Ktedonobacterales</taxon>
        <taxon>Reticulibacteraceae</taxon>
        <taxon>Reticulibacter</taxon>
    </lineage>
</organism>
<proteinExistence type="predicted"/>
<keyword evidence="3" id="KW-1185">Reference proteome</keyword>
<protein>
    <recommendedName>
        <fullName evidence="4">DUF983 domain-containing protein</fullName>
    </recommendedName>
</protein>
<name>A0A8J3MYY3_9CHLR</name>
<dbReference type="RefSeq" id="WP_220203383.1">
    <property type="nucleotide sequence ID" value="NZ_BNJK01000001.1"/>
</dbReference>
<comment type="caution">
    <text evidence="2">The sequence shown here is derived from an EMBL/GenBank/DDBJ whole genome shotgun (WGS) entry which is preliminary data.</text>
</comment>
<evidence type="ECO:0000313" key="3">
    <source>
        <dbReference type="Proteomes" id="UP000597444"/>
    </source>
</evidence>
<keyword evidence="1" id="KW-1133">Transmembrane helix</keyword>
<feature type="transmembrane region" description="Helical" evidence="1">
    <location>
        <begin position="79"/>
        <end position="98"/>
    </location>
</feature>
<reference evidence="2" key="1">
    <citation type="submission" date="2020-10" db="EMBL/GenBank/DDBJ databases">
        <title>Taxonomic study of unclassified bacteria belonging to the class Ktedonobacteria.</title>
        <authorList>
            <person name="Yabe S."/>
            <person name="Wang C.M."/>
            <person name="Zheng Y."/>
            <person name="Sakai Y."/>
            <person name="Cavaletti L."/>
            <person name="Monciardini P."/>
            <person name="Donadio S."/>
        </authorList>
    </citation>
    <scope>NUCLEOTIDE SEQUENCE</scope>
    <source>
        <strain evidence="2">ID150040</strain>
    </source>
</reference>
<dbReference type="Pfam" id="PF06170">
    <property type="entry name" value="DUF983"/>
    <property type="match status" value="1"/>
</dbReference>
<keyword evidence="1" id="KW-0812">Transmembrane</keyword>